<comment type="caution">
    <text evidence="1">The sequence shown here is derived from an EMBL/GenBank/DDBJ whole genome shotgun (WGS) entry which is preliminary data.</text>
</comment>
<keyword evidence="2" id="KW-1185">Reference proteome</keyword>
<reference evidence="1" key="1">
    <citation type="submission" date="2021-06" db="EMBL/GenBank/DDBJ databases">
        <title>Parelaphostrongylus tenuis whole genome reference sequence.</title>
        <authorList>
            <person name="Garwood T.J."/>
            <person name="Larsen P.A."/>
            <person name="Fountain-Jones N.M."/>
            <person name="Garbe J.R."/>
            <person name="Macchietto M.G."/>
            <person name="Kania S.A."/>
            <person name="Gerhold R.W."/>
            <person name="Richards J.E."/>
            <person name="Wolf T.M."/>
        </authorList>
    </citation>
    <scope>NUCLEOTIDE SEQUENCE</scope>
    <source>
        <strain evidence="1">MNPRO001-30</strain>
        <tissue evidence="1">Meninges</tissue>
    </source>
</reference>
<evidence type="ECO:0000313" key="1">
    <source>
        <dbReference type="EMBL" id="KAJ1350398.1"/>
    </source>
</evidence>
<dbReference type="Proteomes" id="UP001196413">
    <property type="component" value="Unassembled WGS sequence"/>
</dbReference>
<accession>A0AAD5QFS6</accession>
<proteinExistence type="predicted"/>
<organism evidence="1 2">
    <name type="scientific">Parelaphostrongylus tenuis</name>
    <name type="common">Meningeal worm</name>
    <dbReference type="NCBI Taxonomy" id="148309"/>
    <lineage>
        <taxon>Eukaryota</taxon>
        <taxon>Metazoa</taxon>
        <taxon>Ecdysozoa</taxon>
        <taxon>Nematoda</taxon>
        <taxon>Chromadorea</taxon>
        <taxon>Rhabditida</taxon>
        <taxon>Rhabditina</taxon>
        <taxon>Rhabditomorpha</taxon>
        <taxon>Strongyloidea</taxon>
        <taxon>Metastrongylidae</taxon>
        <taxon>Parelaphostrongylus</taxon>
    </lineage>
</organism>
<dbReference type="SUPFAM" id="SSF68923">
    <property type="entry name" value="PEP carboxykinase N-terminal domain"/>
    <property type="match status" value="1"/>
</dbReference>
<gene>
    <name evidence="1" type="ORF">KIN20_006180</name>
</gene>
<dbReference type="EMBL" id="JAHQIW010000854">
    <property type="protein sequence ID" value="KAJ1350398.1"/>
    <property type="molecule type" value="Genomic_DNA"/>
</dbReference>
<evidence type="ECO:0000313" key="2">
    <source>
        <dbReference type="Proteomes" id="UP001196413"/>
    </source>
</evidence>
<dbReference type="GO" id="GO:0004611">
    <property type="term" value="F:phosphoenolpyruvate carboxykinase activity"/>
    <property type="evidence" value="ECO:0007669"/>
    <property type="project" value="InterPro"/>
</dbReference>
<dbReference type="Gene3D" id="3.40.449.10">
    <property type="entry name" value="Phosphoenolpyruvate Carboxykinase, domain 1"/>
    <property type="match status" value="1"/>
</dbReference>
<name>A0AAD5QFS6_PARTN</name>
<dbReference type="GO" id="GO:0006094">
    <property type="term" value="P:gluconeogenesis"/>
    <property type="evidence" value="ECO:0007669"/>
    <property type="project" value="InterPro"/>
</dbReference>
<protein>
    <submittedName>
        <fullName evidence="1">Uncharacterized protein</fullName>
    </submittedName>
</protein>
<dbReference type="InterPro" id="IPR008210">
    <property type="entry name" value="PEP_carboxykinase_N"/>
</dbReference>
<sequence>MAVAVSSREQQQDRATSCDYCEYPIRVPRRSRVSALPFVNRTDLVVEGYGSVPVKNGDPKWLPTRVEAFIAKQVKLMKPAEIHICNGSWGEADYLADALVQKGSCPADFLKNVL</sequence>
<dbReference type="AlphaFoldDB" id="A0AAD5QFS6"/>
<dbReference type="GO" id="GO:0017076">
    <property type="term" value="F:purine nucleotide binding"/>
    <property type="evidence" value="ECO:0007669"/>
    <property type="project" value="InterPro"/>
</dbReference>